<dbReference type="AlphaFoldDB" id="A0A495JQI5"/>
<dbReference type="Proteomes" id="UP000277671">
    <property type="component" value="Unassembled WGS sequence"/>
</dbReference>
<dbReference type="Gene3D" id="3.40.50.300">
    <property type="entry name" value="P-loop containing nucleotide triphosphate hydrolases"/>
    <property type="match status" value="1"/>
</dbReference>
<dbReference type="InterPro" id="IPR027417">
    <property type="entry name" value="P-loop_NTPase"/>
</dbReference>
<dbReference type="SUPFAM" id="SSF52540">
    <property type="entry name" value="P-loop containing nucleoside triphosphate hydrolases"/>
    <property type="match status" value="1"/>
</dbReference>
<evidence type="ECO:0008006" key="3">
    <source>
        <dbReference type="Google" id="ProtNLM"/>
    </source>
</evidence>
<dbReference type="RefSeq" id="WP_170208706.1">
    <property type="nucleotide sequence ID" value="NZ_RBKT01000001.1"/>
</dbReference>
<dbReference type="EMBL" id="RBKT01000001">
    <property type="protein sequence ID" value="RKR91233.1"/>
    <property type="molecule type" value="Genomic_DNA"/>
</dbReference>
<gene>
    <name evidence="1" type="ORF">BDK92_5626</name>
</gene>
<evidence type="ECO:0000313" key="1">
    <source>
        <dbReference type="EMBL" id="RKR91233.1"/>
    </source>
</evidence>
<evidence type="ECO:0000313" key="2">
    <source>
        <dbReference type="Proteomes" id="UP000277671"/>
    </source>
</evidence>
<proteinExistence type="predicted"/>
<name>A0A495JQI5_9ACTN</name>
<reference evidence="1 2" key="1">
    <citation type="submission" date="2018-10" db="EMBL/GenBank/DDBJ databases">
        <title>Sequencing the genomes of 1000 actinobacteria strains.</title>
        <authorList>
            <person name="Klenk H.-P."/>
        </authorList>
    </citation>
    <scope>NUCLEOTIDE SEQUENCE [LARGE SCALE GENOMIC DNA]</scope>
    <source>
        <strain evidence="1 2">DSM 45175</strain>
    </source>
</reference>
<keyword evidence="2" id="KW-1185">Reference proteome</keyword>
<protein>
    <recommendedName>
        <fullName evidence="3">Sulfotransferase family protein</fullName>
    </recommendedName>
</protein>
<accession>A0A495JQI5</accession>
<sequence length="323" mass="36381">MAADDELSAFAYTARRVRRHLRWARTEGIGRLIEEDRLNPVDRIGTALAKWRWRRRAGRTPGSAMPVYLVGLQRSGTNMLVRGLDSAPAVEVRNENDSTLFHRFQLRPDDVLTATVLRSRHAYVLVKPLCESHRVDELLALPGLVPGRALWVYRDVDDRARSEVAKFGDANLRALRAIADGSIGARWQGQRLDDATVELVRSHSPQRLDPHSGAALFWYVRNSLFFRLGLDRRDDVLLCRYDTLVAEPAAQIRRLCDFLDFPYHPRLHAHIAPRESHGAGPAGAARPALSIDPRVRSRCDELADRLARVAADEPSEQKAADRG</sequence>
<comment type="caution">
    <text evidence="1">The sequence shown here is derived from an EMBL/GenBank/DDBJ whole genome shotgun (WGS) entry which is preliminary data.</text>
</comment>
<organism evidence="1 2">
    <name type="scientific">Micromonospora pisi</name>
    <dbReference type="NCBI Taxonomy" id="589240"/>
    <lineage>
        <taxon>Bacteria</taxon>
        <taxon>Bacillati</taxon>
        <taxon>Actinomycetota</taxon>
        <taxon>Actinomycetes</taxon>
        <taxon>Micromonosporales</taxon>
        <taxon>Micromonosporaceae</taxon>
        <taxon>Micromonospora</taxon>
    </lineage>
</organism>